<evidence type="ECO:0000256" key="3">
    <source>
        <dbReference type="ARBA" id="ARBA00022692"/>
    </source>
</evidence>
<reference evidence="8 9" key="1">
    <citation type="submission" date="2018-11" db="EMBL/GenBank/DDBJ databases">
        <title>Genome sequence of Saitozyma podzolica DSM 27192.</title>
        <authorList>
            <person name="Aliyu H."/>
            <person name="Gorte O."/>
            <person name="Ochsenreither K."/>
        </authorList>
    </citation>
    <scope>NUCLEOTIDE SEQUENCE [LARGE SCALE GENOMIC DNA]</scope>
    <source>
        <strain evidence="8 9">DSM 27192</strain>
    </source>
</reference>
<evidence type="ECO:0000256" key="6">
    <source>
        <dbReference type="SAM" id="MobiDB-lite"/>
    </source>
</evidence>
<organism evidence="8 9">
    <name type="scientific">Saitozyma podzolica</name>
    <dbReference type="NCBI Taxonomy" id="1890683"/>
    <lineage>
        <taxon>Eukaryota</taxon>
        <taxon>Fungi</taxon>
        <taxon>Dikarya</taxon>
        <taxon>Basidiomycota</taxon>
        <taxon>Agaricomycotina</taxon>
        <taxon>Tremellomycetes</taxon>
        <taxon>Tremellales</taxon>
        <taxon>Trimorphomycetaceae</taxon>
        <taxon>Saitozyma</taxon>
    </lineage>
</organism>
<keyword evidence="3 7" id="KW-0812">Transmembrane</keyword>
<evidence type="ECO:0000313" key="8">
    <source>
        <dbReference type="EMBL" id="RSH82904.1"/>
    </source>
</evidence>
<feature type="transmembrane region" description="Helical" evidence="7">
    <location>
        <begin position="138"/>
        <end position="160"/>
    </location>
</feature>
<evidence type="ECO:0000313" key="9">
    <source>
        <dbReference type="Proteomes" id="UP000279259"/>
    </source>
</evidence>
<feature type="transmembrane region" description="Helical" evidence="7">
    <location>
        <begin position="322"/>
        <end position="341"/>
    </location>
</feature>
<name>A0A427XVL7_9TREE</name>
<protein>
    <recommendedName>
        <fullName evidence="10">Major facilitator superfamily (MFS) profile domain-containing protein</fullName>
    </recommendedName>
</protein>
<evidence type="ECO:0000256" key="1">
    <source>
        <dbReference type="ARBA" id="ARBA00004141"/>
    </source>
</evidence>
<feature type="transmembrane region" description="Helical" evidence="7">
    <location>
        <begin position="347"/>
        <end position="370"/>
    </location>
</feature>
<dbReference type="SUPFAM" id="SSF103473">
    <property type="entry name" value="MFS general substrate transporter"/>
    <property type="match status" value="1"/>
</dbReference>
<comment type="subcellular location">
    <subcellularLocation>
        <location evidence="1">Membrane</location>
        <topology evidence="1">Multi-pass membrane protein</topology>
    </subcellularLocation>
</comment>
<dbReference type="PANTHER" id="PTHR23504:SF15">
    <property type="entry name" value="MAJOR FACILITATOR SUPERFAMILY (MFS) PROFILE DOMAIN-CONTAINING PROTEIN"/>
    <property type="match status" value="1"/>
</dbReference>
<evidence type="ECO:0000256" key="2">
    <source>
        <dbReference type="ARBA" id="ARBA00022448"/>
    </source>
</evidence>
<dbReference type="GO" id="GO:0022857">
    <property type="term" value="F:transmembrane transporter activity"/>
    <property type="evidence" value="ECO:0007669"/>
    <property type="project" value="InterPro"/>
</dbReference>
<dbReference type="Gene3D" id="1.20.1250.20">
    <property type="entry name" value="MFS general substrate transporter like domains"/>
    <property type="match status" value="1"/>
</dbReference>
<proteinExistence type="predicted"/>
<keyword evidence="9" id="KW-1185">Reference proteome</keyword>
<feature type="transmembrane region" description="Helical" evidence="7">
    <location>
        <begin position="288"/>
        <end position="310"/>
    </location>
</feature>
<dbReference type="AlphaFoldDB" id="A0A427XVL7"/>
<feature type="region of interest" description="Disordered" evidence="6">
    <location>
        <begin position="416"/>
        <end position="459"/>
    </location>
</feature>
<keyword evidence="4 7" id="KW-1133">Transmembrane helix</keyword>
<evidence type="ECO:0008006" key="10">
    <source>
        <dbReference type="Google" id="ProtNLM"/>
    </source>
</evidence>
<comment type="caution">
    <text evidence="8">The sequence shown here is derived from an EMBL/GenBank/DDBJ whole genome shotgun (WGS) entry which is preliminary data.</text>
</comment>
<evidence type="ECO:0000256" key="4">
    <source>
        <dbReference type="ARBA" id="ARBA00022989"/>
    </source>
</evidence>
<dbReference type="InterPro" id="IPR011701">
    <property type="entry name" value="MFS"/>
</dbReference>
<dbReference type="EMBL" id="RSCD01000026">
    <property type="protein sequence ID" value="RSH82904.1"/>
    <property type="molecule type" value="Genomic_DNA"/>
</dbReference>
<dbReference type="Pfam" id="PF07690">
    <property type="entry name" value="MFS_1"/>
    <property type="match status" value="1"/>
</dbReference>
<dbReference type="Proteomes" id="UP000279259">
    <property type="component" value="Unassembled WGS sequence"/>
</dbReference>
<dbReference type="PANTHER" id="PTHR23504">
    <property type="entry name" value="MAJOR FACILITATOR SUPERFAMILY DOMAIN-CONTAINING PROTEIN 10"/>
    <property type="match status" value="1"/>
</dbReference>
<evidence type="ECO:0000256" key="7">
    <source>
        <dbReference type="SAM" id="Phobius"/>
    </source>
</evidence>
<evidence type="ECO:0000256" key="5">
    <source>
        <dbReference type="ARBA" id="ARBA00023136"/>
    </source>
</evidence>
<dbReference type="GO" id="GO:0016020">
    <property type="term" value="C:membrane"/>
    <property type="evidence" value="ECO:0007669"/>
    <property type="project" value="UniProtKB-SubCell"/>
</dbReference>
<keyword evidence="2" id="KW-0813">Transport</keyword>
<feature type="transmembrane region" description="Helical" evidence="7">
    <location>
        <begin position="180"/>
        <end position="202"/>
    </location>
</feature>
<gene>
    <name evidence="8" type="ORF">EHS25_005894</name>
</gene>
<keyword evidence="5 7" id="KW-0472">Membrane</keyword>
<feature type="transmembrane region" description="Helical" evidence="7">
    <location>
        <begin position="247"/>
        <end position="268"/>
    </location>
</feature>
<dbReference type="OrthoDB" id="419616at2759"/>
<accession>A0A427XVL7</accession>
<dbReference type="InterPro" id="IPR036259">
    <property type="entry name" value="MFS_trans_sf"/>
</dbReference>
<sequence>MAYSPSDDERQLLISKHGGPTPLPKAQLGLLFFIRATDPIAATSSSHSSTRCYWTSGAITLLVGAAGHHLPLGSFERSDRTEADLATWSTLSALAFGFSNSFVTMCAARILTGLMNGNVAVLKCTLAEITDSTNQAKAVSLFPICLNGGMIAAAVLGGSLANTRGWAIARVIPIFETFPYLLPMVLASLFPLISGTLAFCFLKETLPPKASLVVDELEEVAIEPGVANHQAPKQSKALVRDLMTRHIILVVGAFAIMSLTVIALGALFPLFCFTPIEQRGLGMGSQSIGAIISSRSVVVLAIQVFCFPWLASRLDIVRLHRWAMSFWIPTFALLPMVNLAARAQQPILVWTGLCLFMIVGSFAGMCQVSLQHSHDQQRRAAPRASWGFERLVTNGSLGGGGCGSRRRQFALRIRRNKSHTGRESGMVQGSGRQLDRGNGSMGNRARTQTQEPRLNRSKT</sequence>